<accession>A0A085TRY5</accession>
<dbReference type="Proteomes" id="UP000028607">
    <property type="component" value="Unassembled WGS sequence"/>
</dbReference>
<proteinExistence type="predicted"/>
<reference evidence="2" key="1">
    <citation type="submission" date="2013-04" db="EMBL/GenBank/DDBJ databases">
        <title>Thioclava sp. 13D2W-2 Genome Sequencing.</title>
        <authorList>
            <person name="Lai Q."/>
            <person name="Li G."/>
            <person name="Shao Z."/>
        </authorList>
    </citation>
    <scope>NUCLEOTIDE SEQUENCE [LARGE SCALE GENOMIC DNA]</scope>
    <source>
        <strain evidence="2">13D2W-2</strain>
    </source>
</reference>
<comment type="caution">
    <text evidence="1">The sequence shown here is derived from an EMBL/GenBank/DDBJ whole genome shotgun (WGS) entry which is preliminary data.</text>
</comment>
<name>A0A085TRY5_9RHOB</name>
<dbReference type="EMBL" id="AQRC01000018">
    <property type="protein sequence ID" value="KFE33482.1"/>
    <property type="molecule type" value="Genomic_DNA"/>
</dbReference>
<sequence>MSEQVRCRENGIRRSISSIRDLLFLRYLFFLSDQIFARIPQAPFLGIEFARSSHIRFSLRGVFSAQNFVALLLFVDCGAIRCNLRELFIAELEKTVSGTFETFRRLACFPSLRSPALIHCVLFTSRHSATIFCA</sequence>
<keyword evidence="2" id="KW-1185">Reference proteome</keyword>
<reference evidence="1 2" key="2">
    <citation type="journal article" date="2015" name="Antonie Van Leeuwenhoek">
        <title>Thioclava indica sp. nov., isolated from surface seawater of the Indian Ocean.</title>
        <authorList>
            <person name="Liu Y."/>
            <person name="Lai Q."/>
            <person name="Du J."/>
            <person name="Xu H."/>
            <person name="Jiang L."/>
            <person name="Shao Z."/>
        </authorList>
    </citation>
    <scope>NUCLEOTIDE SEQUENCE [LARGE SCALE GENOMIC DNA]</scope>
    <source>
        <strain evidence="1 2">13D2W-2</strain>
    </source>
</reference>
<organism evidence="1 2">
    <name type="scientific">Thioclava atlantica</name>
    <dbReference type="NCBI Taxonomy" id="1317124"/>
    <lineage>
        <taxon>Bacteria</taxon>
        <taxon>Pseudomonadati</taxon>
        <taxon>Pseudomonadota</taxon>
        <taxon>Alphaproteobacteria</taxon>
        <taxon>Rhodobacterales</taxon>
        <taxon>Paracoccaceae</taxon>
        <taxon>Thioclava</taxon>
    </lineage>
</organism>
<evidence type="ECO:0000313" key="1">
    <source>
        <dbReference type="EMBL" id="KFE33482.1"/>
    </source>
</evidence>
<protein>
    <submittedName>
        <fullName evidence="1">Uncharacterized protein</fullName>
    </submittedName>
</protein>
<gene>
    <name evidence="1" type="ORF">DW2_17437</name>
</gene>
<dbReference type="AlphaFoldDB" id="A0A085TRY5"/>
<evidence type="ECO:0000313" key="2">
    <source>
        <dbReference type="Proteomes" id="UP000028607"/>
    </source>
</evidence>